<organism evidence="2 3">
    <name type="scientific">Pseudoalteromonas luteoviolacea S4054</name>
    <dbReference type="NCBI Taxonomy" id="1129367"/>
    <lineage>
        <taxon>Bacteria</taxon>
        <taxon>Pseudomonadati</taxon>
        <taxon>Pseudomonadota</taxon>
        <taxon>Gammaproteobacteria</taxon>
        <taxon>Alteromonadales</taxon>
        <taxon>Pseudoalteromonadaceae</taxon>
        <taxon>Pseudoalteromonas</taxon>
    </lineage>
</organism>
<dbReference type="PATRIC" id="fig|1129367.4.peg.2340"/>
<feature type="domain" description="Methyltransferase" evidence="1">
    <location>
        <begin position="26"/>
        <end position="192"/>
    </location>
</feature>
<dbReference type="RefSeq" id="WP_046355993.1">
    <property type="nucleotide sequence ID" value="NZ_AUXW01000142.1"/>
</dbReference>
<dbReference type="CDD" id="cd02440">
    <property type="entry name" value="AdoMet_MTases"/>
    <property type="match status" value="1"/>
</dbReference>
<protein>
    <recommendedName>
        <fullName evidence="1">Methyltransferase domain-containing protein</fullName>
    </recommendedName>
</protein>
<dbReference type="AlphaFoldDB" id="A0A0F6AC03"/>
<dbReference type="Proteomes" id="UP000033434">
    <property type="component" value="Unassembled WGS sequence"/>
</dbReference>
<dbReference type="Pfam" id="PF13847">
    <property type="entry name" value="Methyltransf_31"/>
    <property type="match status" value="1"/>
</dbReference>
<name>A0A0F6AC03_9GAMM</name>
<accession>A0A0F6AC03</accession>
<comment type="caution">
    <text evidence="2">The sequence shown here is derived from an EMBL/GenBank/DDBJ whole genome shotgun (WGS) entry which is preliminary data.</text>
</comment>
<dbReference type="EMBL" id="AUXW01000142">
    <property type="protein sequence ID" value="KKE83688.1"/>
    <property type="molecule type" value="Genomic_DNA"/>
</dbReference>
<proteinExistence type="predicted"/>
<reference evidence="2 3" key="1">
    <citation type="journal article" date="2015" name="BMC Genomics">
        <title>Genome mining reveals unlocked bioactive potential of marine Gram-negative bacteria.</title>
        <authorList>
            <person name="Machado H."/>
            <person name="Sonnenschein E.C."/>
            <person name="Melchiorsen J."/>
            <person name="Gram L."/>
        </authorList>
    </citation>
    <scope>NUCLEOTIDE SEQUENCE [LARGE SCALE GENOMIC DNA]</scope>
    <source>
        <strain evidence="2 3">S4054</strain>
    </source>
</reference>
<gene>
    <name evidence="2" type="ORF">N479_12745</name>
</gene>
<evidence type="ECO:0000313" key="3">
    <source>
        <dbReference type="Proteomes" id="UP000033434"/>
    </source>
</evidence>
<dbReference type="SUPFAM" id="SSF53335">
    <property type="entry name" value="S-adenosyl-L-methionine-dependent methyltransferases"/>
    <property type="match status" value="1"/>
</dbReference>
<evidence type="ECO:0000259" key="1">
    <source>
        <dbReference type="Pfam" id="PF13847"/>
    </source>
</evidence>
<evidence type="ECO:0000313" key="2">
    <source>
        <dbReference type="EMBL" id="KKE83688.1"/>
    </source>
</evidence>
<sequence>MKNSLSILLGDSLTRELMNIFDLSLNKNNRFLHLGCSDGHLAFKVAKLVGAGGKVIGIESDPAVLRDVYGMMGDVADDLGYDNMYFYHGQNHDLRTDVYRQSTLFKRLKMESFSDFSAFTHRSVEYFNNNPVVVSHSIDVLFSSVDLGQLTHFQIIELFHEASRVLNDKGVLFMLTPSGSSMLEKNIEQYERILSSADFESINFFNQQFEQSNCCGTEQLKVIRAVRNTRKNSVSNVNSESCCSGSSCC</sequence>
<dbReference type="InterPro" id="IPR029063">
    <property type="entry name" value="SAM-dependent_MTases_sf"/>
</dbReference>
<dbReference type="Gene3D" id="3.40.50.150">
    <property type="entry name" value="Vaccinia Virus protein VP39"/>
    <property type="match status" value="1"/>
</dbReference>
<dbReference type="InterPro" id="IPR025714">
    <property type="entry name" value="Methyltranfer_dom"/>
</dbReference>